<evidence type="ECO:0000259" key="6">
    <source>
        <dbReference type="PROSITE" id="PS50234"/>
    </source>
</evidence>
<sequence length="326" mass="35964">MNFAHAWLLILLPLSLVPLLLDRQHSRSYSWLGLLPRDRWSDLLGILLKILAALALLMMLLGASGPATDAQYIERIGQGAQLVLVIDRSASMDEAFEGAESSGIAGESKAAAAERLITRFVQERSNDMFGMVTFSNSAMHALPLTENREAILAAIRAAGGAALFQTNIGSGLTTGLAQFDKTPDSGSRAIILLSDGGGRMGANTQQKIRDWLDRMNVTLYWIVLRQPGATSIFDTTYVPPEDKPLPPALELNDFFKTLHTGYQAYEASDPQSLAMAMEDINRKEKKPIRYHEEIPGRDFSPYCYTIAALLLSLLLLAKFIEVRTWH</sequence>
<dbReference type="RefSeq" id="WP_089376124.1">
    <property type="nucleotide sequence ID" value="NZ_FZOA01000008.1"/>
</dbReference>
<protein>
    <submittedName>
        <fullName evidence="7">MxaC protein</fullName>
    </submittedName>
</protein>
<dbReference type="Pfam" id="PF13519">
    <property type="entry name" value="VWA_2"/>
    <property type="match status" value="1"/>
</dbReference>
<keyword evidence="4 5" id="KW-0472">Membrane</keyword>
<reference evidence="8" key="1">
    <citation type="submission" date="2017-06" db="EMBL/GenBank/DDBJ databases">
        <authorList>
            <person name="Varghese N."/>
            <person name="Submissions S."/>
        </authorList>
    </citation>
    <scope>NUCLEOTIDE SEQUENCE [LARGE SCALE GENOMIC DNA]</scope>
    <source>
        <strain evidence="8">Ca-68</strain>
    </source>
</reference>
<accession>A0A239APA5</accession>
<dbReference type="InterPro" id="IPR050768">
    <property type="entry name" value="UPF0353/GerABKA_families"/>
</dbReference>
<keyword evidence="1" id="KW-1003">Cell membrane</keyword>
<evidence type="ECO:0000256" key="2">
    <source>
        <dbReference type="ARBA" id="ARBA00022692"/>
    </source>
</evidence>
<organism evidence="7 8">
    <name type="scientific">Methylobacillus rhizosphaerae</name>
    <dbReference type="NCBI Taxonomy" id="551994"/>
    <lineage>
        <taxon>Bacteria</taxon>
        <taxon>Pseudomonadati</taxon>
        <taxon>Pseudomonadota</taxon>
        <taxon>Betaproteobacteria</taxon>
        <taxon>Nitrosomonadales</taxon>
        <taxon>Methylophilaceae</taxon>
        <taxon>Methylobacillus</taxon>
    </lineage>
</organism>
<evidence type="ECO:0000256" key="1">
    <source>
        <dbReference type="ARBA" id="ARBA00022475"/>
    </source>
</evidence>
<evidence type="ECO:0000313" key="8">
    <source>
        <dbReference type="Proteomes" id="UP000198305"/>
    </source>
</evidence>
<dbReference type="SUPFAM" id="SSF53300">
    <property type="entry name" value="vWA-like"/>
    <property type="match status" value="1"/>
</dbReference>
<dbReference type="InterPro" id="IPR036465">
    <property type="entry name" value="vWFA_dom_sf"/>
</dbReference>
<feature type="transmembrane region" description="Helical" evidence="5">
    <location>
        <begin position="6"/>
        <end position="22"/>
    </location>
</feature>
<dbReference type="CDD" id="cd00198">
    <property type="entry name" value="vWFA"/>
    <property type="match status" value="1"/>
</dbReference>
<feature type="domain" description="VWFA" evidence="6">
    <location>
        <begin position="81"/>
        <end position="280"/>
    </location>
</feature>
<dbReference type="OrthoDB" id="6206554at2"/>
<keyword evidence="2 5" id="KW-0812">Transmembrane</keyword>
<dbReference type="InterPro" id="IPR002035">
    <property type="entry name" value="VWF_A"/>
</dbReference>
<dbReference type="PROSITE" id="PS50234">
    <property type="entry name" value="VWFA"/>
    <property type="match status" value="1"/>
</dbReference>
<keyword evidence="3 5" id="KW-1133">Transmembrane helix</keyword>
<gene>
    <name evidence="7" type="ORF">SAMN05192560_2048</name>
</gene>
<keyword evidence="8" id="KW-1185">Reference proteome</keyword>
<proteinExistence type="predicted"/>
<evidence type="ECO:0000256" key="3">
    <source>
        <dbReference type="ARBA" id="ARBA00022989"/>
    </source>
</evidence>
<dbReference type="SMART" id="SM00327">
    <property type="entry name" value="VWA"/>
    <property type="match status" value="1"/>
</dbReference>
<evidence type="ECO:0000256" key="4">
    <source>
        <dbReference type="ARBA" id="ARBA00023136"/>
    </source>
</evidence>
<feature type="transmembrane region" description="Helical" evidence="5">
    <location>
        <begin position="43"/>
        <end position="63"/>
    </location>
</feature>
<dbReference type="AlphaFoldDB" id="A0A239APA5"/>
<dbReference type="Proteomes" id="UP000198305">
    <property type="component" value="Unassembled WGS sequence"/>
</dbReference>
<name>A0A239APA5_9PROT</name>
<dbReference type="EMBL" id="FZOA01000008">
    <property type="protein sequence ID" value="SNR97379.1"/>
    <property type="molecule type" value="Genomic_DNA"/>
</dbReference>
<evidence type="ECO:0000313" key="7">
    <source>
        <dbReference type="EMBL" id="SNR97379.1"/>
    </source>
</evidence>
<dbReference type="PANTHER" id="PTHR22550">
    <property type="entry name" value="SPORE GERMINATION PROTEIN"/>
    <property type="match status" value="1"/>
</dbReference>
<dbReference type="Gene3D" id="3.40.50.410">
    <property type="entry name" value="von Willebrand factor, type A domain"/>
    <property type="match status" value="1"/>
</dbReference>
<evidence type="ECO:0000256" key="5">
    <source>
        <dbReference type="SAM" id="Phobius"/>
    </source>
</evidence>
<dbReference type="PANTHER" id="PTHR22550:SF5">
    <property type="entry name" value="LEUCINE ZIPPER PROTEIN 4"/>
    <property type="match status" value="1"/>
</dbReference>